<accession>A0A3D8T4H9</accession>
<dbReference type="STRING" id="1810919.A0A3D8T4H9"/>
<dbReference type="InterPro" id="IPR036864">
    <property type="entry name" value="Zn2-C6_fun-type_DNA-bd_sf"/>
</dbReference>
<feature type="domain" description="Zn(2)-C6 fungal-type" evidence="7">
    <location>
        <begin position="29"/>
        <end position="59"/>
    </location>
</feature>
<dbReference type="SUPFAM" id="SSF57701">
    <property type="entry name" value="Zn2/Cys6 DNA-binding domain"/>
    <property type="match status" value="1"/>
</dbReference>
<feature type="region of interest" description="Disordered" evidence="6">
    <location>
        <begin position="1"/>
        <end position="20"/>
    </location>
</feature>
<dbReference type="CDD" id="cd00067">
    <property type="entry name" value="GAL4"/>
    <property type="match status" value="1"/>
</dbReference>
<dbReference type="PROSITE" id="PS50048">
    <property type="entry name" value="ZN2_CY6_FUNGAL_2"/>
    <property type="match status" value="1"/>
</dbReference>
<evidence type="ECO:0000256" key="1">
    <source>
        <dbReference type="ARBA" id="ARBA00022723"/>
    </source>
</evidence>
<gene>
    <name evidence="8" type="ORF">DSM5745_00785</name>
</gene>
<dbReference type="InterPro" id="IPR001138">
    <property type="entry name" value="Zn2Cys6_DnaBD"/>
</dbReference>
<dbReference type="RefSeq" id="XP_026608646.1">
    <property type="nucleotide sequence ID" value="XM_026742801.1"/>
</dbReference>
<dbReference type="Gene3D" id="4.10.240.10">
    <property type="entry name" value="Zn(2)-C6 fungal-type DNA-binding domain"/>
    <property type="match status" value="1"/>
</dbReference>
<keyword evidence="9" id="KW-1185">Reference proteome</keyword>
<dbReference type="PANTHER" id="PTHR47785:SF5">
    <property type="entry name" value="ZN(II)2CYS6 TRANSCRIPTION FACTOR (EUROFUNG)"/>
    <property type="match status" value="1"/>
</dbReference>
<keyword evidence="2" id="KW-0805">Transcription regulation</keyword>
<evidence type="ECO:0000313" key="9">
    <source>
        <dbReference type="Proteomes" id="UP000256690"/>
    </source>
</evidence>
<dbReference type="PROSITE" id="PS00463">
    <property type="entry name" value="ZN2_CY6_FUNGAL_1"/>
    <property type="match status" value="1"/>
</dbReference>
<dbReference type="PANTHER" id="PTHR47785">
    <property type="entry name" value="ZN(II)2CYS6 TRANSCRIPTION FACTOR (EUROFUNG)-RELATED-RELATED"/>
    <property type="match status" value="1"/>
</dbReference>
<evidence type="ECO:0000256" key="3">
    <source>
        <dbReference type="ARBA" id="ARBA00023125"/>
    </source>
</evidence>
<name>A0A3D8T4H9_9EURO</name>
<evidence type="ECO:0000313" key="8">
    <source>
        <dbReference type="EMBL" id="RDW93463.1"/>
    </source>
</evidence>
<dbReference type="OrthoDB" id="4356994at2759"/>
<dbReference type="GO" id="GO:0003677">
    <property type="term" value="F:DNA binding"/>
    <property type="evidence" value="ECO:0007669"/>
    <property type="project" value="UniProtKB-KW"/>
</dbReference>
<dbReference type="CDD" id="cd12148">
    <property type="entry name" value="fungal_TF_MHR"/>
    <property type="match status" value="1"/>
</dbReference>
<reference evidence="8 9" key="1">
    <citation type="journal article" date="2018" name="IMA Fungus">
        <title>IMA Genome-F 9: Draft genome sequence of Annulohypoxylon stygium, Aspergillus mulundensis, Berkeleyomyces basicola (syn. Thielaviopsis basicola), Ceratocystis smalleyi, two Cercospora beticola strains, Coleophoma cylindrospora, Fusarium fracticaudum, Phialophora cf. hyalina, and Morchella septimelata.</title>
        <authorList>
            <person name="Wingfield B.D."/>
            <person name="Bills G.F."/>
            <person name="Dong Y."/>
            <person name="Huang W."/>
            <person name="Nel W.J."/>
            <person name="Swalarsk-Parry B.S."/>
            <person name="Vaghefi N."/>
            <person name="Wilken P.M."/>
            <person name="An Z."/>
            <person name="de Beer Z.W."/>
            <person name="De Vos L."/>
            <person name="Chen L."/>
            <person name="Duong T.A."/>
            <person name="Gao Y."/>
            <person name="Hammerbacher A."/>
            <person name="Kikkert J.R."/>
            <person name="Li Y."/>
            <person name="Li H."/>
            <person name="Li K."/>
            <person name="Li Q."/>
            <person name="Liu X."/>
            <person name="Ma X."/>
            <person name="Naidoo K."/>
            <person name="Pethybridge S.J."/>
            <person name="Sun J."/>
            <person name="Steenkamp E.T."/>
            <person name="van der Nest M.A."/>
            <person name="van Wyk S."/>
            <person name="Wingfield M.J."/>
            <person name="Xiong C."/>
            <person name="Yue Q."/>
            <person name="Zhang X."/>
        </authorList>
    </citation>
    <scope>NUCLEOTIDE SEQUENCE [LARGE SCALE GENOMIC DNA]</scope>
    <source>
        <strain evidence="8 9">DSM 5745</strain>
    </source>
</reference>
<dbReference type="GeneID" id="38111155"/>
<dbReference type="Proteomes" id="UP000256690">
    <property type="component" value="Unassembled WGS sequence"/>
</dbReference>
<dbReference type="AlphaFoldDB" id="A0A3D8T4H9"/>
<dbReference type="InterPro" id="IPR053181">
    <property type="entry name" value="EcdB-like_regulator"/>
</dbReference>
<sequence length="659" mass="73468">MAESSDSSRRKRPFPRGTAFYPRKRANTACQVCRARKTKCDNLKPTCSYCLSVGATCIQSAADLSSFDPASLRILERLDELERIVRQQHETRSATTAVVSPASLPLPPSIHQPDHQPFLASAPLRLKQLLCVAVEPPERLLRLPVFAGFRSLPEAPLIEGPPTRRIPVHMERQASFAGCDTTLPGGIHTLLDNFFEYVHCKNPVLEEAPTRRLVLAVSLEGPDWSARSCLALLVCALGTLATPFGENPPTDTGPGSARYADAQALFQAAQRRMGVLLVSTREEDDLIASQCLLLSGLYLMCILQPFLAWRLFTQALAACQRSPFLRRMYARDGHESAVLAPHGAPSARETQELAIYWSAWKSERELRHCFQLPDFPAAGETGSYLYPRLFPTPPATVSDDLVGEHRQRSSWLFYLAEISLRRLMSRVCREIAALYSSMTSAAAHAGNTEDADTEFLVQLALLIPEYEEQGRRWAGSLPVELSLEAPPADDNVCRFVLRGHYADFREVLYWPFLAHWLGCRYSVGPDQSHPASSPFLPSPTGSLSSYRAPPLTTNSSTPPSWSSTADKLVERCLETQIERIHINKMGFRHRHHGTLLLIWTCIRGVLILFAAKLNGLRMPSGWQDAIACVPDGLLGVWENEMPWLGSWREFIEDVLQRCS</sequence>
<proteinExistence type="predicted"/>
<comment type="caution">
    <text evidence="8">The sequence shown here is derived from an EMBL/GenBank/DDBJ whole genome shotgun (WGS) entry which is preliminary data.</text>
</comment>
<dbReference type="GO" id="GO:0000981">
    <property type="term" value="F:DNA-binding transcription factor activity, RNA polymerase II-specific"/>
    <property type="evidence" value="ECO:0007669"/>
    <property type="project" value="InterPro"/>
</dbReference>
<dbReference type="GO" id="GO:0008270">
    <property type="term" value="F:zinc ion binding"/>
    <property type="evidence" value="ECO:0007669"/>
    <property type="project" value="InterPro"/>
</dbReference>
<evidence type="ECO:0000256" key="4">
    <source>
        <dbReference type="ARBA" id="ARBA00023163"/>
    </source>
</evidence>
<organism evidence="8 9">
    <name type="scientific">Aspergillus mulundensis</name>
    <dbReference type="NCBI Taxonomy" id="1810919"/>
    <lineage>
        <taxon>Eukaryota</taxon>
        <taxon>Fungi</taxon>
        <taxon>Dikarya</taxon>
        <taxon>Ascomycota</taxon>
        <taxon>Pezizomycotina</taxon>
        <taxon>Eurotiomycetes</taxon>
        <taxon>Eurotiomycetidae</taxon>
        <taxon>Eurotiales</taxon>
        <taxon>Aspergillaceae</taxon>
        <taxon>Aspergillus</taxon>
        <taxon>Aspergillus subgen. Nidulantes</taxon>
    </lineage>
</organism>
<evidence type="ECO:0000259" key="7">
    <source>
        <dbReference type="PROSITE" id="PS50048"/>
    </source>
</evidence>
<dbReference type="Pfam" id="PF04082">
    <property type="entry name" value="Fungal_trans"/>
    <property type="match status" value="1"/>
</dbReference>
<dbReference type="SMART" id="SM00066">
    <property type="entry name" value="GAL4"/>
    <property type="match status" value="1"/>
</dbReference>
<protein>
    <recommendedName>
        <fullName evidence="7">Zn(2)-C6 fungal-type domain-containing protein</fullName>
    </recommendedName>
</protein>
<keyword evidence="4" id="KW-0804">Transcription</keyword>
<dbReference type="EMBL" id="PVWQ01000001">
    <property type="protein sequence ID" value="RDW93463.1"/>
    <property type="molecule type" value="Genomic_DNA"/>
</dbReference>
<evidence type="ECO:0000256" key="6">
    <source>
        <dbReference type="SAM" id="MobiDB-lite"/>
    </source>
</evidence>
<keyword evidence="5" id="KW-0539">Nucleus</keyword>
<dbReference type="GO" id="GO:0006351">
    <property type="term" value="P:DNA-templated transcription"/>
    <property type="evidence" value="ECO:0007669"/>
    <property type="project" value="InterPro"/>
</dbReference>
<dbReference type="InterPro" id="IPR007219">
    <property type="entry name" value="XnlR_reg_dom"/>
</dbReference>
<dbReference type="Pfam" id="PF00172">
    <property type="entry name" value="Zn_clus"/>
    <property type="match status" value="1"/>
</dbReference>
<keyword evidence="3" id="KW-0238">DNA-binding</keyword>
<feature type="compositionally biased region" description="Low complexity" evidence="6">
    <location>
        <begin position="549"/>
        <end position="563"/>
    </location>
</feature>
<evidence type="ECO:0000256" key="5">
    <source>
        <dbReference type="ARBA" id="ARBA00023242"/>
    </source>
</evidence>
<keyword evidence="1" id="KW-0479">Metal-binding</keyword>
<feature type="region of interest" description="Disordered" evidence="6">
    <location>
        <begin position="530"/>
        <end position="563"/>
    </location>
</feature>
<evidence type="ECO:0000256" key="2">
    <source>
        <dbReference type="ARBA" id="ARBA00023015"/>
    </source>
</evidence>